<gene>
    <name evidence="1" type="ORF">E2C01_090318</name>
</gene>
<evidence type="ECO:0000313" key="2">
    <source>
        <dbReference type="Proteomes" id="UP000324222"/>
    </source>
</evidence>
<proteinExistence type="predicted"/>
<dbReference type="AlphaFoldDB" id="A0A5B7JG93"/>
<evidence type="ECO:0000313" key="1">
    <source>
        <dbReference type="EMBL" id="MPC95122.1"/>
    </source>
</evidence>
<keyword evidence="2" id="KW-1185">Reference proteome</keyword>
<comment type="caution">
    <text evidence="1">The sequence shown here is derived from an EMBL/GenBank/DDBJ whole genome shotgun (WGS) entry which is preliminary data.</text>
</comment>
<dbReference type="EMBL" id="VSRR010101086">
    <property type="protein sequence ID" value="MPC95122.1"/>
    <property type="molecule type" value="Genomic_DNA"/>
</dbReference>
<protein>
    <submittedName>
        <fullName evidence="1">Uncharacterized protein</fullName>
    </submittedName>
</protein>
<dbReference type="Proteomes" id="UP000324222">
    <property type="component" value="Unassembled WGS sequence"/>
</dbReference>
<reference evidence="1 2" key="1">
    <citation type="submission" date="2019-05" db="EMBL/GenBank/DDBJ databases">
        <title>Another draft genome of Portunus trituberculatus and its Hox gene families provides insights of decapod evolution.</title>
        <authorList>
            <person name="Jeong J.-H."/>
            <person name="Song I."/>
            <person name="Kim S."/>
            <person name="Choi T."/>
            <person name="Kim D."/>
            <person name="Ryu S."/>
            <person name="Kim W."/>
        </authorList>
    </citation>
    <scope>NUCLEOTIDE SEQUENCE [LARGE SCALE GENOMIC DNA]</scope>
    <source>
        <tissue evidence="1">Muscle</tissue>
    </source>
</reference>
<name>A0A5B7JG93_PORTR</name>
<accession>A0A5B7JG93</accession>
<sequence length="117" mass="12934">MYPHVSSLPPPSPPPFLPPPLVSPGVSSISSYFISSRSRHGMQSRGRETSFLGRCSGWREASCAAVCFAAAPSTTLDLAYHRQLHWILIFLHSPLLCSFPFVFLSEREVGGEEKSRE</sequence>
<organism evidence="1 2">
    <name type="scientific">Portunus trituberculatus</name>
    <name type="common">Swimming crab</name>
    <name type="synonym">Neptunus trituberculatus</name>
    <dbReference type="NCBI Taxonomy" id="210409"/>
    <lineage>
        <taxon>Eukaryota</taxon>
        <taxon>Metazoa</taxon>
        <taxon>Ecdysozoa</taxon>
        <taxon>Arthropoda</taxon>
        <taxon>Crustacea</taxon>
        <taxon>Multicrustacea</taxon>
        <taxon>Malacostraca</taxon>
        <taxon>Eumalacostraca</taxon>
        <taxon>Eucarida</taxon>
        <taxon>Decapoda</taxon>
        <taxon>Pleocyemata</taxon>
        <taxon>Brachyura</taxon>
        <taxon>Eubrachyura</taxon>
        <taxon>Portunoidea</taxon>
        <taxon>Portunidae</taxon>
        <taxon>Portuninae</taxon>
        <taxon>Portunus</taxon>
    </lineage>
</organism>